<reference evidence="3 4" key="1">
    <citation type="journal article" date="2015" name="Nature">
        <title>rRNA introns, odd ribosomes, and small enigmatic genomes across a large radiation of phyla.</title>
        <authorList>
            <person name="Brown C.T."/>
            <person name="Hug L.A."/>
            <person name="Thomas B.C."/>
            <person name="Sharon I."/>
            <person name="Castelle C.J."/>
            <person name="Singh A."/>
            <person name="Wilkins M.J."/>
            <person name="Williams K.H."/>
            <person name="Banfield J.F."/>
        </authorList>
    </citation>
    <scope>NUCLEOTIDE SEQUENCE [LARGE SCALE GENOMIC DNA]</scope>
</reference>
<evidence type="ECO:0000256" key="2">
    <source>
        <dbReference type="SAM" id="SignalP"/>
    </source>
</evidence>
<feature type="signal peptide" evidence="2">
    <location>
        <begin position="1"/>
        <end position="24"/>
    </location>
</feature>
<dbReference type="AlphaFoldDB" id="A0A0G0PV17"/>
<organism evidence="3 4">
    <name type="scientific">candidate division CPR2 bacterium GW2011_GWC2_39_10</name>
    <dbReference type="NCBI Taxonomy" id="1618345"/>
    <lineage>
        <taxon>Bacteria</taxon>
        <taxon>Bacteria division CPR2</taxon>
    </lineage>
</organism>
<accession>A0A0G0PV17</accession>
<feature type="compositionally biased region" description="Polar residues" evidence="1">
    <location>
        <begin position="171"/>
        <end position="187"/>
    </location>
</feature>
<dbReference type="Proteomes" id="UP000034207">
    <property type="component" value="Unassembled WGS sequence"/>
</dbReference>
<gene>
    <name evidence="3" type="ORF">UT18_C0026G0006</name>
</gene>
<keyword evidence="2" id="KW-0732">Signal</keyword>
<feature type="region of interest" description="Disordered" evidence="1">
    <location>
        <begin position="171"/>
        <end position="192"/>
    </location>
</feature>
<evidence type="ECO:0000256" key="1">
    <source>
        <dbReference type="SAM" id="MobiDB-lite"/>
    </source>
</evidence>
<proteinExistence type="predicted"/>
<protein>
    <submittedName>
        <fullName evidence="3">Uncharacterized protein</fullName>
    </submittedName>
</protein>
<sequence length="255" mass="28553">MNKKLLKIMPLVLMLALIFPHAISADMNISNSSPFGLYADKTTASADGKDSIKLTYKLFSGMGCKTNAPSWLEQFKYEPFNIKVKTPGANLNKNLVYPVKVDAHDPEPNQLCNWSDDGLAYKVDITFESVFLTSTVPGPVKVVYFNGLDPGDVPEFYYEYYQAEPLTFLSPNSGSTTTTPKKNTPISMPTPIETPRTLPAIPVIEKLQVGNVEHAIEKIKENKERIEFKKEEQKIFSGKTIPEGIVHLYFHSDPF</sequence>
<name>A0A0G0PV17_UNCC2</name>
<feature type="chain" id="PRO_5002534042" evidence="2">
    <location>
        <begin position="25"/>
        <end position="255"/>
    </location>
</feature>
<evidence type="ECO:0000313" key="3">
    <source>
        <dbReference type="EMBL" id="KKQ93131.1"/>
    </source>
</evidence>
<comment type="caution">
    <text evidence="3">The sequence shown here is derived from an EMBL/GenBank/DDBJ whole genome shotgun (WGS) entry which is preliminary data.</text>
</comment>
<dbReference type="EMBL" id="LBVV01000026">
    <property type="protein sequence ID" value="KKQ93131.1"/>
    <property type="molecule type" value="Genomic_DNA"/>
</dbReference>
<dbReference type="STRING" id="1618345.UT18_C0026G0006"/>
<evidence type="ECO:0000313" key="4">
    <source>
        <dbReference type="Proteomes" id="UP000034207"/>
    </source>
</evidence>